<dbReference type="Pfam" id="PF02779">
    <property type="entry name" value="Transket_pyr"/>
    <property type="match status" value="1"/>
</dbReference>
<dbReference type="InterPro" id="IPR009014">
    <property type="entry name" value="Transketo_C/PFOR_II"/>
</dbReference>
<reference evidence="10" key="2">
    <citation type="submission" date="2021-01" db="EMBL/GenBank/DDBJ databases">
        <authorList>
            <person name="Mieszkin S."/>
            <person name="Pouder E."/>
            <person name="Alain K."/>
        </authorList>
    </citation>
    <scope>NUCLEOTIDE SEQUENCE</scope>
    <source>
        <strain evidence="10">HW T2.11</strain>
    </source>
</reference>
<evidence type="ECO:0000313" key="11">
    <source>
        <dbReference type="Proteomes" id="UP000708298"/>
    </source>
</evidence>
<evidence type="ECO:0000313" key="10">
    <source>
        <dbReference type="EMBL" id="MCB8874076.1"/>
    </source>
</evidence>
<dbReference type="GO" id="GO:0006098">
    <property type="term" value="P:pentose-phosphate shunt"/>
    <property type="evidence" value="ECO:0007669"/>
    <property type="project" value="TreeGrafter"/>
</dbReference>
<dbReference type="InterPro" id="IPR005475">
    <property type="entry name" value="Transketolase-like_Pyr-bd"/>
</dbReference>
<dbReference type="PANTHER" id="PTHR43522:SF2">
    <property type="entry name" value="TRANSKETOLASE 1-RELATED"/>
    <property type="match status" value="1"/>
</dbReference>
<evidence type="ECO:0000256" key="4">
    <source>
        <dbReference type="ARBA" id="ARBA00022679"/>
    </source>
</evidence>
<dbReference type="EMBL" id="JAESVB010000001">
    <property type="protein sequence ID" value="MCB8874076.1"/>
    <property type="molecule type" value="Genomic_DNA"/>
</dbReference>
<comment type="caution">
    <text evidence="10">The sequence shown here is derived from an EMBL/GenBank/DDBJ whole genome shotgun (WGS) entry which is preliminary data.</text>
</comment>
<dbReference type="SUPFAM" id="SSF52922">
    <property type="entry name" value="TK C-terminal domain-like"/>
    <property type="match status" value="1"/>
</dbReference>
<sequence length="630" mass="67200">MTRLADIFARKVPHGAEPTPLAQLRQPERQLRMAETVRTVLVARAAMPLIDADSQPIPPELVVATETAQSPVVEVATTLWTRVLRFDAAASAWADRDRVVVSCRQQGQIIRVILELCGIEPAELAHGMPGVDQVFGIPGQALAFAVGEALAERMMAARFGKSLVDHRVWLWSSPDDLAGGLSYEAASLAGDLKLAKLVVMVEEPPAAEADEVNAMLERFASWGWATRRVAAQDPAAVASALSIALRARKPLLISCRRPATPPKLLERAIAEDVREAWRAAGSHTTTARRGWLKRLARHAQVAEFERVLAGRLPDGWRDEVRAERVRMAEITEPLSPLAAGRLCVTSMASAIPDLTGAAPGRKVEPIEGMTAVDSGDFSGRHVAFGAAATALPGVLAGAATHGGLTLVAETKSTAADALPQTLRALAREGRRAIHILSEDYNDPAAAAALPLPSLRAIPNLLVFRPACAIETAECWELALQRDDGPSVLLHTAKPMARWRQDTTENACARGGYVAAGLYDARAATLIASGAELTVAMEARRLLADAGISVAVVSLPCWSLFANQNDAYRADVLGDAPRLAVEAGSDFGWGRWLGERGQFIGAASLGLSAARPGEYFEVTAEALVIAVKKKL</sequence>
<dbReference type="Pfam" id="PF00456">
    <property type="entry name" value="Transketolase_N"/>
    <property type="match status" value="1"/>
</dbReference>
<dbReference type="RefSeq" id="WP_227319731.1">
    <property type="nucleotide sequence ID" value="NZ_JAESVB010000001.1"/>
</dbReference>
<dbReference type="SMART" id="SM00861">
    <property type="entry name" value="Transket_pyr"/>
    <property type="match status" value="1"/>
</dbReference>
<dbReference type="GO" id="GO:0004802">
    <property type="term" value="F:transketolase activity"/>
    <property type="evidence" value="ECO:0007669"/>
    <property type="project" value="UniProtKB-EC"/>
</dbReference>
<name>A0A963YNE0_9PROT</name>
<comment type="similarity">
    <text evidence="3">Belongs to the transketolase family.</text>
</comment>
<organism evidence="10 11">
    <name type="scientific">Acidisoma silvae</name>
    <dbReference type="NCBI Taxonomy" id="2802396"/>
    <lineage>
        <taxon>Bacteria</taxon>
        <taxon>Pseudomonadati</taxon>
        <taxon>Pseudomonadota</taxon>
        <taxon>Alphaproteobacteria</taxon>
        <taxon>Acetobacterales</taxon>
        <taxon>Acidocellaceae</taxon>
        <taxon>Acidisoma</taxon>
    </lineage>
</organism>
<reference evidence="10" key="1">
    <citation type="journal article" date="2021" name="Microorganisms">
        <title>Acidisoma silvae sp. nov. and Acidisomacellulosilytica sp. nov., Two Acidophilic Bacteria Isolated from Decaying Wood, Hydrolyzing Cellulose and Producing Poly-3-hydroxybutyrate.</title>
        <authorList>
            <person name="Mieszkin S."/>
            <person name="Pouder E."/>
            <person name="Uroz S."/>
            <person name="Simon-Colin C."/>
            <person name="Alain K."/>
        </authorList>
    </citation>
    <scope>NUCLEOTIDE SEQUENCE</scope>
    <source>
        <strain evidence="10">HW T2.11</strain>
    </source>
</reference>
<evidence type="ECO:0000256" key="5">
    <source>
        <dbReference type="ARBA" id="ARBA00022723"/>
    </source>
</evidence>
<evidence type="ECO:0000256" key="3">
    <source>
        <dbReference type="ARBA" id="ARBA00007131"/>
    </source>
</evidence>
<feature type="domain" description="Transketolase-like pyrimidine-binding" evidence="9">
    <location>
        <begin position="334"/>
        <end position="497"/>
    </location>
</feature>
<comment type="cofactor">
    <cofactor evidence="2">
        <name>thiamine diphosphate</name>
        <dbReference type="ChEBI" id="CHEBI:58937"/>
    </cofactor>
</comment>
<keyword evidence="4 10" id="KW-0808">Transferase</keyword>
<evidence type="ECO:0000256" key="2">
    <source>
        <dbReference type="ARBA" id="ARBA00001964"/>
    </source>
</evidence>
<keyword evidence="5" id="KW-0479">Metal-binding</keyword>
<dbReference type="Gene3D" id="3.40.50.920">
    <property type="match status" value="1"/>
</dbReference>
<comment type="cofactor">
    <cofactor evidence="1">
        <name>Mg(2+)</name>
        <dbReference type="ChEBI" id="CHEBI:18420"/>
    </cofactor>
</comment>
<dbReference type="SUPFAM" id="SSF52518">
    <property type="entry name" value="Thiamin diphosphate-binding fold (THDP-binding)"/>
    <property type="match status" value="2"/>
</dbReference>
<dbReference type="Proteomes" id="UP000708298">
    <property type="component" value="Unassembled WGS sequence"/>
</dbReference>
<keyword evidence="11" id="KW-1185">Reference proteome</keyword>
<dbReference type="InterPro" id="IPR055152">
    <property type="entry name" value="Transketolase-like_C_2"/>
</dbReference>
<dbReference type="GO" id="GO:0005829">
    <property type="term" value="C:cytosol"/>
    <property type="evidence" value="ECO:0007669"/>
    <property type="project" value="TreeGrafter"/>
</dbReference>
<proteinExistence type="inferred from homology"/>
<accession>A0A963YNE0</accession>
<evidence type="ECO:0000256" key="8">
    <source>
        <dbReference type="ARBA" id="ARBA00049473"/>
    </source>
</evidence>
<keyword evidence="7" id="KW-0786">Thiamine pyrophosphate</keyword>
<dbReference type="InterPro" id="IPR029061">
    <property type="entry name" value="THDP-binding"/>
</dbReference>
<evidence type="ECO:0000256" key="1">
    <source>
        <dbReference type="ARBA" id="ARBA00001946"/>
    </source>
</evidence>
<evidence type="ECO:0000256" key="7">
    <source>
        <dbReference type="ARBA" id="ARBA00023052"/>
    </source>
</evidence>
<dbReference type="Pfam" id="PF22613">
    <property type="entry name" value="Transketolase_C_1"/>
    <property type="match status" value="1"/>
</dbReference>
<evidence type="ECO:0000256" key="6">
    <source>
        <dbReference type="ARBA" id="ARBA00022842"/>
    </source>
</evidence>
<dbReference type="AlphaFoldDB" id="A0A963YNE0"/>
<dbReference type="InterPro" id="IPR033247">
    <property type="entry name" value="Transketolase_fam"/>
</dbReference>
<dbReference type="EC" id="2.2.1.1" evidence="10"/>
<gene>
    <name evidence="10" type="ORF">ASILVAE211_02690</name>
</gene>
<dbReference type="Gene3D" id="3.40.50.970">
    <property type="match status" value="2"/>
</dbReference>
<dbReference type="GO" id="GO:0046872">
    <property type="term" value="F:metal ion binding"/>
    <property type="evidence" value="ECO:0007669"/>
    <property type="project" value="UniProtKB-KW"/>
</dbReference>
<dbReference type="PANTHER" id="PTHR43522">
    <property type="entry name" value="TRANSKETOLASE"/>
    <property type="match status" value="1"/>
</dbReference>
<protein>
    <submittedName>
        <fullName evidence="10">Transketolase</fullName>
        <ecNumber evidence="10">2.2.1.1</ecNumber>
    </submittedName>
</protein>
<keyword evidence="6" id="KW-0460">Magnesium</keyword>
<evidence type="ECO:0000259" key="9">
    <source>
        <dbReference type="SMART" id="SM00861"/>
    </source>
</evidence>
<comment type="catalytic activity">
    <reaction evidence="8">
        <text>D-sedoheptulose 7-phosphate + D-glyceraldehyde 3-phosphate = aldehydo-D-ribose 5-phosphate + D-xylulose 5-phosphate</text>
        <dbReference type="Rhea" id="RHEA:10508"/>
        <dbReference type="ChEBI" id="CHEBI:57483"/>
        <dbReference type="ChEBI" id="CHEBI:57737"/>
        <dbReference type="ChEBI" id="CHEBI:58273"/>
        <dbReference type="ChEBI" id="CHEBI:59776"/>
        <dbReference type="EC" id="2.2.1.1"/>
    </reaction>
</comment>
<dbReference type="InterPro" id="IPR005474">
    <property type="entry name" value="Transketolase_N"/>
</dbReference>